<comment type="caution">
    <text evidence="4">The sequence shown here is derived from an EMBL/GenBank/DDBJ whole genome shotgun (WGS) entry which is preliminary data.</text>
</comment>
<dbReference type="EMBL" id="JBBWWQ010000003">
    <property type="protein sequence ID" value="KAK8952401.1"/>
    <property type="molecule type" value="Genomic_DNA"/>
</dbReference>
<feature type="region of interest" description="Disordered" evidence="2">
    <location>
        <begin position="143"/>
        <end position="204"/>
    </location>
</feature>
<gene>
    <name evidence="4" type="primary">OLE9</name>
    <name evidence="4" type="ORF">KSP39_PZI004142</name>
</gene>
<accession>A0AAP0BY74</accession>
<dbReference type="PANTHER" id="PTHR31044:SF57">
    <property type="entry name" value="CARBOHYDRATE-BINDING X8 DOMAIN SUPERFAMILY PROTEIN"/>
    <property type="match status" value="1"/>
</dbReference>
<reference evidence="4 5" key="1">
    <citation type="journal article" date="2022" name="Nat. Plants">
        <title>Genomes of leafy and leafless Platanthera orchids illuminate the evolution of mycoheterotrophy.</title>
        <authorList>
            <person name="Li M.H."/>
            <person name="Liu K.W."/>
            <person name="Li Z."/>
            <person name="Lu H.C."/>
            <person name="Ye Q.L."/>
            <person name="Zhang D."/>
            <person name="Wang J.Y."/>
            <person name="Li Y.F."/>
            <person name="Zhong Z.M."/>
            <person name="Liu X."/>
            <person name="Yu X."/>
            <person name="Liu D.K."/>
            <person name="Tu X.D."/>
            <person name="Liu B."/>
            <person name="Hao Y."/>
            <person name="Liao X.Y."/>
            <person name="Jiang Y.T."/>
            <person name="Sun W.H."/>
            <person name="Chen J."/>
            <person name="Chen Y.Q."/>
            <person name="Ai Y."/>
            <person name="Zhai J.W."/>
            <person name="Wu S.S."/>
            <person name="Zhou Z."/>
            <person name="Hsiao Y.Y."/>
            <person name="Wu W.L."/>
            <person name="Chen Y.Y."/>
            <person name="Lin Y.F."/>
            <person name="Hsu J.L."/>
            <person name="Li C.Y."/>
            <person name="Wang Z.W."/>
            <person name="Zhao X."/>
            <person name="Zhong W.Y."/>
            <person name="Ma X.K."/>
            <person name="Ma L."/>
            <person name="Huang J."/>
            <person name="Chen G.Z."/>
            <person name="Huang M.Z."/>
            <person name="Huang L."/>
            <person name="Peng D.H."/>
            <person name="Luo Y.B."/>
            <person name="Zou S.Q."/>
            <person name="Chen S.P."/>
            <person name="Lan S."/>
            <person name="Tsai W.C."/>
            <person name="Van de Peer Y."/>
            <person name="Liu Z.J."/>
        </authorList>
    </citation>
    <scope>NUCLEOTIDE SEQUENCE [LARGE SCALE GENOMIC DNA]</scope>
    <source>
        <strain evidence="4">Lor287</strain>
    </source>
</reference>
<feature type="domain" description="X8" evidence="3">
    <location>
        <begin position="81"/>
        <end position="151"/>
    </location>
</feature>
<evidence type="ECO:0000313" key="4">
    <source>
        <dbReference type="EMBL" id="KAK8952401.1"/>
    </source>
</evidence>
<organism evidence="4 5">
    <name type="scientific">Platanthera zijinensis</name>
    <dbReference type="NCBI Taxonomy" id="2320716"/>
    <lineage>
        <taxon>Eukaryota</taxon>
        <taxon>Viridiplantae</taxon>
        <taxon>Streptophyta</taxon>
        <taxon>Embryophyta</taxon>
        <taxon>Tracheophyta</taxon>
        <taxon>Spermatophyta</taxon>
        <taxon>Magnoliopsida</taxon>
        <taxon>Liliopsida</taxon>
        <taxon>Asparagales</taxon>
        <taxon>Orchidaceae</taxon>
        <taxon>Orchidoideae</taxon>
        <taxon>Orchideae</taxon>
        <taxon>Orchidinae</taxon>
        <taxon>Platanthera</taxon>
    </lineage>
</organism>
<dbReference type="Proteomes" id="UP001418222">
    <property type="component" value="Unassembled WGS sequence"/>
</dbReference>
<dbReference type="InterPro" id="IPR012946">
    <property type="entry name" value="X8"/>
</dbReference>
<protein>
    <submittedName>
        <fullName evidence="4">Glucan endo-1,3-beta-D-glucosidase</fullName>
    </submittedName>
</protein>
<keyword evidence="1" id="KW-0732">Signal</keyword>
<dbReference type="GO" id="GO:0009506">
    <property type="term" value="C:plasmodesma"/>
    <property type="evidence" value="ECO:0007669"/>
    <property type="project" value="UniProtKB-ARBA"/>
</dbReference>
<evidence type="ECO:0000259" key="3">
    <source>
        <dbReference type="SMART" id="SM00768"/>
    </source>
</evidence>
<dbReference type="InterPro" id="IPR044788">
    <property type="entry name" value="X8_dom_prot"/>
</dbReference>
<feature type="domain" description="X8" evidence="3">
    <location>
        <begin position="21"/>
        <end position="79"/>
    </location>
</feature>
<evidence type="ECO:0000256" key="2">
    <source>
        <dbReference type="SAM" id="MobiDB-lite"/>
    </source>
</evidence>
<sequence>MKQNLSTVRVFACESTDPIKTWCVAKPSTKEEDLQNNIQFACSKIDCGLIQGGGPCFDPQTSISLASVVMNLYYQSAPIKTWCVAKPSTKEEDLQNNIQFACSKIDCGLIQGGGPCFDPQTSISLASVVMNLYYQSAVMEAGPAPSPHGKNLRRENRRRQEAEPAPTAGTPSAALAMASRGHDRPPSPRPAGGKSPPGGARPAP</sequence>
<dbReference type="AlphaFoldDB" id="A0AAP0BY74"/>
<dbReference type="Pfam" id="PF07983">
    <property type="entry name" value="X8"/>
    <property type="match status" value="2"/>
</dbReference>
<evidence type="ECO:0000313" key="5">
    <source>
        <dbReference type="Proteomes" id="UP001418222"/>
    </source>
</evidence>
<feature type="compositionally biased region" description="Basic and acidic residues" evidence="2">
    <location>
        <begin position="152"/>
        <end position="162"/>
    </location>
</feature>
<evidence type="ECO:0000256" key="1">
    <source>
        <dbReference type="ARBA" id="ARBA00022729"/>
    </source>
</evidence>
<name>A0AAP0BY74_9ASPA</name>
<dbReference type="SMART" id="SM00768">
    <property type="entry name" value="X8"/>
    <property type="match status" value="2"/>
</dbReference>
<keyword evidence="5" id="KW-1185">Reference proteome</keyword>
<proteinExistence type="predicted"/>
<dbReference type="PANTHER" id="PTHR31044">
    <property type="entry name" value="BETA-1,3 GLUCANASE"/>
    <property type="match status" value="1"/>
</dbReference>
<dbReference type="Gene3D" id="1.20.58.1040">
    <property type="match status" value="2"/>
</dbReference>